<dbReference type="FunCoup" id="A0A1S3GXL5">
    <property type="interactions" value="20"/>
</dbReference>
<feature type="coiled-coil region" evidence="1">
    <location>
        <begin position="22"/>
        <end position="56"/>
    </location>
</feature>
<evidence type="ECO:0000256" key="2">
    <source>
        <dbReference type="SAM" id="MobiDB-lite"/>
    </source>
</evidence>
<keyword evidence="4" id="KW-1185">Reference proteome</keyword>
<dbReference type="InterPro" id="IPR011011">
    <property type="entry name" value="Znf_FYVE_PHD"/>
</dbReference>
<dbReference type="GO" id="GO:0031267">
    <property type="term" value="F:small GTPase binding"/>
    <property type="evidence" value="ECO:0007669"/>
    <property type="project" value="InterPro"/>
</dbReference>
<dbReference type="SUPFAM" id="SSF57903">
    <property type="entry name" value="FYVE/PHD zinc finger"/>
    <property type="match status" value="1"/>
</dbReference>
<feature type="compositionally biased region" description="Polar residues" evidence="2">
    <location>
        <begin position="294"/>
        <end position="305"/>
    </location>
</feature>
<proteinExistence type="predicted"/>
<sequence length="469" mass="50731">MGKKLDLSKLTDEEAAHIWAVVQRDFDLRRREEERLEELKDKIRKQASRRELLSDTAHLNESLCAHCLQPFQLLASGRRQCQACGLFTCGSCGQAQAEAQGWLCGPCRLARVVQMGSLGWYYEHVRARFKRFGSAKVIRSLCGRRQGPGEPEPCPGEGSGDSEQTDEEGQLDMEAQAPALGSRSLSGEPCVGDAASQEAEVLEEVDSGDPGGHPQPQELLDSLEPSRVEALAEPCPPGDAHRTAQGTAGMPGTRASEKGRLPSRYLADVDTSDEDSSQAHRAASQNSKRRDRSATASQHLATGTHSEADMEEEALRRRLEELTSNISDQGNSTEEEEEEGREAEAGPAGVLPSAAPEVSDIESRIAALRAVGLTVKPSGKPRRKSSLPIFLPRVAGKLGKSPLAQNDPADEVQGAARPHLLPRKPGPKNPGNGSFDRKSLSRGSLTQRNPNGRKEARQVFAKPVMAQQP</sequence>
<dbReference type="Proteomes" id="UP000081671">
    <property type="component" value="Unplaced"/>
</dbReference>
<gene>
    <name evidence="5" type="primary">Mlph</name>
</gene>
<feature type="compositionally biased region" description="Polar residues" evidence="2">
    <location>
        <begin position="441"/>
        <end position="450"/>
    </location>
</feature>
<dbReference type="AlphaFoldDB" id="A0A1S3GXL5"/>
<dbReference type="GO" id="GO:0003779">
    <property type="term" value="F:actin binding"/>
    <property type="evidence" value="ECO:0007669"/>
    <property type="project" value="TreeGrafter"/>
</dbReference>
<dbReference type="InterPro" id="IPR037442">
    <property type="entry name" value="Melanophilin_FYVE-rel_dom"/>
</dbReference>
<dbReference type="InParanoid" id="A0A1S3GXL5"/>
<dbReference type="InterPro" id="IPR041282">
    <property type="entry name" value="FYVE_2"/>
</dbReference>
<dbReference type="FunFam" id="3.30.40.10:FF:000018">
    <property type="entry name" value="Synaptotagmin-like 5, isoform CRA_a"/>
    <property type="match status" value="1"/>
</dbReference>
<dbReference type="InterPro" id="IPR051745">
    <property type="entry name" value="Intracell_Transport_Effector"/>
</dbReference>
<feature type="region of interest" description="Disordered" evidence="2">
    <location>
        <begin position="370"/>
        <end position="469"/>
    </location>
</feature>
<dbReference type="Gene3D" id="3.30.40.10">
    <property type="entry name" value="Zinc/RING finger domain, C3HC4 (zinc finger)"/>
    <property type="match status" value="1"/>
</dbReference>
<name>A0A1S3GXL5_DIPOR</name>
<feature type="region of interest" description="Disordered" evidence="2">
    <location>
        <begin position="143"/>
        <end position="357"/>
    </location>
</feature>
<dbReference type="Pfam" id="PF02318">
    <property type="entry name" value="FYVE_2"/>
    <property type="match status" value="1"/>
</dbReference>
<dbReference type="GO" id="GO:0006886">
    <property type="term" value="P:intracellular protein transport"/>
    <property type="evidence" value="ECO:0007669"/>
    <property type="project" value="InterPro"/>
</dbReference>
<evidence type="ECO:0000313" key="4">
    <source>
        <dbReference type="Proteomes" id="UP000081671"/>
    </source>
</evidence>
<dbReference type="PROSITE" id="PS50916">
    <property type="entry name" value="RABBD"/>
    <property type="match status" value="1"/>
</dbReference>
<dbReference type="PANTHER" id="PTHR14555:SF1">
    <property type="entry name" value="MELANOPHILIN"/>
    <property type="match status" value="1"/>
</dbReference>
<protein>
    <submittedName>
        <fullName evidence="5">Melanophilin</fullName>
    </submittedName>
</protein>
<dbReference type="OrthoDB" id="10072397at2759"/>
<keyword evidence="1" id="KW-0175">Coiled coil</keyword>
<evidence type="ECO:0000313" key="5">
    <source>
        <dbReference type="RefSeq" id="XP_012893440.1"/>
    </source>
</evidence>
<dbReference type="InterPro" id="IPR010911">
    <property type="entry name" value="Rab_BD"/>
</dbReference>
<dbReference type="GeneID" id="106003162"/>
<evidence type="ECO:0000256" key="1">
    <source>
        <dbReference type="SAM" id="Coils"/>
    </source>
</evidence>
<dbReference type="CDD" id="cd15752">
    <property type="entry name" value="FYVE_SlaC2-a"/>
    <property type="match status" value="1"/>
</dbReference>
<feature type="compositionally biased region" description="Polar residues" evidence="2">
    <location>
        <begin position="323"/>
        <end position="332"/>
    </location>
</feature>
<dbReference type="InterPro" id="IPR013083">
    <property type="entry name" value="Znf_RING/FYVE/PHD"/>
</dbReference>
<dbReference type="RefSeq" id="XP_012893440.1">
    <property type="nucleotide sequence ID" value="XM_013037986.1"/>
</dbReference>
<dbReference type="PANTHER" id="PTHR14555">
    <property type="entry name" value="MYELIN-ASSOCIATED OLIGODENDROCYTIC BASIC PROTEIN MOBP -RELATED"/>
    <property type="match status" value="1"/>
</dbReference>
<organism evidence="4 5">
    <name type="scientific">Dipodomys ordii</name>
    <name type="common">Ord's kangaroo rat</name>
    <dbReference type="NCBI Taxonomy" id="10020"/>
    <lineage>
        <taxon>Eukaryota</taxon>
        <taxon>Metazoa</taxon>
        <taxon>Chordata</taxon>
        <taxon>Craniata</taxon>
        <taxon>Vertebrata</taxon>
        <taxon>Euteleostomi</taxon>
        <taxon>Mammalia</taxon>
        <taxon>Eutheria</taxon>
        <taxon>Euarchontoglires</taxon>
        <taxon>Glires</taxon>
        <taxon>Rodentia</taxon>
        <taxon>Castorimorpha</taxon>
        <taxon>Heteromyidae</taxon>
        <taxon>Dipodomyinae</taxon>
        <taxon>Dipodomys</taxon>
    </lineage>
</organism>
<feature type="domain" description="RabBD" evidence="3">
    <location>
        <begin position="4"/>
        <end position="124"/>
    </location>
</feature>
<dbReference type="GO" id="GO:0030864">
    <property type="term" value="C:cortical actin cytoskeleton"/>
    <property type="evidence" value="ECO:0007669"/>
    <property type="project" value="TreeGrafter"/>
</dbReference>
<dbReference type="KEGG" id="dord:106003162"/>
<reference evidence="5" key="1">
    <citation type="submission" date="2025-08" db="UniProtKB">
        <authorList>
            <consortium name="RefSeq"/>
        </authorList>
    </citation>
    <scope>IDENTIFICATION</scope>
    <source>
        <tissue evidence="5">Kidney</tissue>
    </source>
</reference>
<dbReference type="GO" id="GO:0017022">
    <property type="term" value="F:myosin binding"/>
    <property type="evidence" value="ECO:0007669"/>
    <property type="project" value="TreeGrafter"/>
</dbReference>
<accession>A0A1S3GXL5</accession>
<dbReference type="CTD" id="79083"/>
<evidence type="ECO:0000259" key="3">
    <source>
        <dbReference type="PROSITE" id="PS50916"/>
    </source>
</evidence>